<dbReference type="CDD" id="cd06170">
    <property type="entry name" value="LuxR_C_like"/>
    <property type="match status" value="1"/>
</dbReference>
<dbReference type="EMBL" id="JAUDDZ010000006">
    <property type="protein sequence ID" value="MDM8275030.1"/>
    <property type="molecule type" value="Genomic_DNA"/>
</dbReference>
<feature type="compositionally biased region" description="Low complexity" evidence="4">
    <location>
        <begin position="47"/>
        <end position="70"/>
    </location>
</feature>
<accession>A0ABT7V951</accession>
<protein>
    <submittedName>
        <fullName evidence="7">Helix-turn-helix transcriptional regulator</fullName>
    </submittedName>
</protein>
<keyword evidence="5" id="KW-0812">Transmembrane</keyword>
<evidence type="ECO:0000313" key="8">
    <source>
        <dbReference type="Proteomes" id="UP001529421"/>
    </source>
</evidence>
<sequence>MMPTGFEWVVIWFALFINVILPVAAMIAVIVLVVHLVRKGRKGGSSAGASPAVPVGSQAAGAPPASAAPGRLSKEAAAKIDRMLASHNLTDRERDILMGVYAGKTQAQIAEELFLSRSTVGTYCTRAYEKLGVETKDEALALLDRAAADEA</sequence>
<keyword evidence="2" id="KW-0238">DNA-binding</keyword>
<keyword evidence="1" id="KW-0805">Transcription regulation</keyword>
<dbReference type="InterPro" id="IPR036388">
    <property type="entry name" value="WH-like_DNA-bd_sf"/>
</dbReference>
<feature type="region of interest" description="Disordered" evidence="4">
    <location>
        <begin position="44"/>
        <end position="70"/>
    </location>
</feature>
<organism evidence="7 8">
    <name type="scientific">Enorma phocaeensis</name>
    <dbReference type="NCBI Taxonomy" id="1871019"/>
    <lineage>
        <taxon>Bacteria</taxon>
        <taxon>Bacillati</taxon>
        <taxon>Actinomycetota</taxon>
        <taxon>Coriobacteriia</taxon>
        <taxon>Coriobacteriales</taxon>
        <taxon>Coriobacteriaceae</taxon>
        <taxon>Enorma</taxon>
    </lineage>
</organism>
<dbReference type="InterPro" id="IPR000792">
    <property type="entry name" value="Tscrpt_reg_LuxR_C"/>
</dbReference>
<dbReference type="InterPro" id="IPR016032">
    <property type="entry name" value="Sig_transdc_resp-reg_C-effctor"/>
</dbReference>
<name>A0ABT7V951_9ACTN</name>
<evidence type="ECO:0000313" key="7">
    <source>
        <dbReference type="EMBL" id="MDM8275030.1"/>
    </source>
</evidence>
<comment type="caution">
    <text evidence="7">The sequence shown here is derived from an EMBL/GenBank/DDBJ whole genome shotgun (WGS) entry which is preliminary data.</text>
</comment>
<dbReference type="Gene3D" id="1.10.10.10">
    <property type="entry name" value="Winged helix-like DNA-binding domain superfamily/Winged helix DNA-binding domain"/>
    <property type="match status" value="1"/>
</dbReference>
<evidence type="ECO:0000256" key="1">
    <source>
        <dbReference type="ARBA" id="ARBA00023015"/>
    </source>
</evidence>
<keyword evidence="5" id="KW-0472">Membrane</keyword>
<dbReference type="Proteomes" id="UP001529421">
    <property type="component" value="Unassembled WGS sequence"/>
</dbReference>
<dbReference type="SUPFAM" id="SSF46894">
    <property type="entry name" value="C-terminal effector domain of the bipartite response regulators"/>
    <property type="match status" value="1"/>
</dbReference>
<dbReference type="SMART" id="SM00421">
    <property type="entry name" value="HTH_LUXR"/>
    <property type="match status" value="1"/>
</dbReference>
<reference evidence="8" key="1">
    <citation type="submission" date="2023-06" db="EMBL/GenBank/DDBJ databases">
        <title>Identification and characterization of horizontal gene transfer across gut microbiota members of farm animals based on homology search.</title>
        <authorList>
            <person name="Zeman M."/>
            <person name="Kubasova T."/>
            <person name="Jahodarova E."/>
            <person name="Nykrynova M."/>
            <person name="Rychlik I."/>
        </authorList>
    </citation>
    <scope>NUCLEOTIDE SEQUENCE [LARGE SCALE GENOMIC DNA]</scope>
    <source>
        <strain evidence="8">154_Feed</strain>
    </source>
</reference>
<evidence type="ECO:0000259" key="6">
    <source>
        <dbReference type="PROSITE" id="PS50043"/>
    </source>
</evidence>
<feature type="transmembrane region" description="Helical" evidence="5">
    <location>
        <begin position="12"/>
        <end position="37"/>
    </location>
</feature>
<evidence type="ECO:0000256" key="2">
    <source>
        <dbReference type="ARBA" id="ARBA00023125"/>
    </source>
</evidence>
<gene>
    <name evidence="7" type="ORF">QUW28_05885</name>
</gene>
<dbReference type="PANTHER" id="PTHR44688:SF16">
    <property type="entry name" value="DNA-BINDING TRANSCRIPTIONAL ACTIVATOR DEVR_DOSR"/>
    <property type="match status" value="1"/>
</dbReference>
<keyword evidence="5" id="KW-1133">Transmembrane helix</keyword>
<dbReference type="PANTHER" id="PTHR44688">
    <property type="entry name" value="DNA-BINDING TRANSCRIPTIONAL ACTIVATOR DEVR_DOSR"/>
    <property type="match status" value="1"/>
</dbReference>
<feature type="domain" description="HTH luxR-type" evidence="6">
    <location>
        <begin position="82"/>
        <end position="147"/>
    </location>
</feature>
<keyword evidence="8" id="KW-1185">Reference proteome</keyword>
<keyword evidence="3" id="KW-0804">Transcription</keyword>
<dbReference type="RefSeq" id="WP_289545109.1">
    <property type="nucleotide sequence ID" value="NZ_JAUDDZ010000006.1"/>
</dbReference>
<dbReference type="Pfam" id="PF00196">
    <property type="entry name" value="GerE"/>
    <property type="match status" value="1"/>
</dbReference>
<evidence type="ECO:0000256" key="5">
    <source>
        <dbReference type="SAM" id="Phobius"/>
    </source>
</evidence>
<proteinExistence type="predicted"/>
<dbReference type="PRINTS" id="PR00038">
    <property type="entry name" value="HTHLUXR"/>
</dbReference>
<dbReference type="PROSITE" id="PS50043">
    <property type="entry name" value="HTH_LUXR_2"/>
    <property type="match status" value="1"/>
</dbReference>
<evidence type="ECO:0000256" key="4">
    <source>
        <dbReference type="SAM" id="MobiDB-lite"/>
    </source>
</evidence>
<evidence type="ECO:0000256" key="3">
    <source>
        <dbReference type="ARBA" id="ARBA00023163"/>
    </source>
</evidence>